<keyword evidence="3" id="KW-0040">ANK repeat</keyword>
<dbReference type="FunCoup" id="T1HD20">
    <property type="interactions" value="2127"/>
</dbReference>
<dbReference type="Pfam" id="PF24567">
    <property type="entry name" value="ANKLE2_3rd"/>
    <property type="match status" value="1"/>
</dbReference>
<dbReference type="Gene3D" id="1.25.40.20">
    <property type="entry name" value="Ankyrin repeat-containing domain"/>
    <property type="match status" value="1"/>
</dbReference>
<dbReference type="PANTHER" id="PTHR12349:SF4">
    <property type="entry name" value="ANKYRIN REPEAT AND LEM DOMAIN-CONTAINING PROTEIN 2"/>
    <property type="match status" value="1"/>
</dbReference>
<dbReference type="GO" id="GO:0005783">
    <property type="term" value="C:endoplasmic reticulum"/>
    <property type="evidence" value="ECO:0007669"/>
    <property type="project" value="TreeGrafter"/>
</dbReference>
<dbReference type="Pfam" id="PF13857">
    <property type="entry name" value="Ank_5"/>
    <property type="match status" value="1"/>
</dbReference>
<dbReference type="PANTHER" id="PTHR12349">
    <property type="entry name" value="ANKYRIN REPEAT AND LEM DOMAIN-CONTAINING PROTEIN 2"/>
    <property type="match status" value="1"/>
</dbReference>
<dbReference type="EMBL" id="ACPB03013426">
    <property type="status" value="NOT_ANNOTATED_CDS"/>
    <property type="molecule type" value="Genomic_DNA"/>
</dbReference>
<evidence type="ECO:0000256" key="1">
    <source>
        <dbReference type="ARBA" id="ARBA00007597"/>
    </source>
</evidence>
<comment type="similarity">
    <text evidence="1">Belongs to the ANKLE2 family.</text>
</comment>
<protein>
    <submittedName>
        <fullName evidence="7">ANK_REP_REGION domain-containing protein</fullName>
    </submittedName>
</protein>
<accession>T1HD20</accession>
<dbReference type="OMA" id="TYMDDER"/>
<dbReference type="AlphaFoldDB" id="T1HD20"/>
<name>T1HD20_RHOPR</name>
<dbReference type="Proteomes" id="UP000015103">
    <property type="component" value="Unassembled WGS sequence"/>
</dbReference>
<keyword evidence="4" id="KW-0131">Cell cycle</keyword>
<keyword evidence="2" id="KW-0132">Cell division</keyword>
<dbReference type="SMART" id="SM00248">
    <property type="entry name" value="ANK"/>
    <property type="match status" value="2"/>
</dbReference>
<feature type="compositionally biased region" description="Acidic residues" evidence="5">
    <location>
        <begin position="585"/>
        <end position="603"/>
    </location>
</feature>
<sequence length="687" mass="76861">MDALYFTKFGCTLPSDPNKIAVQKTIQSTQAHQEKTLFKAPKAQELVKFRKAIEIGDLELVKKYVDENPRYLISNGDTPSILQEGPRYNALHVAARCNAAEVAAYILQIIFSSELTVRSYGTQEKTHDSEERTKVLLDLYLNTPDKSSGETPLHFASKAGSVSVVRVLLSYPECNQNVKNKYGLAPIDIVCSRAASCLMQNKNAIIALLNEKFYVPVLRSPDNTVQPVVGEPISLADFKDTSILGESPLSHRMEVQALAGPMSEEKALSFRKEWRTSPRSSGSNARPSLFDSAKGLERIGRTLASVNGVQWTEYWEFLDAFVNLDSIEGLNMLETFLKNKIESMIKITTALPDGNVTSNHAPNRPALDHSCPEDLLIKNEDLSPISELCVQFAKLDTSDGSPITEENEPLGVAFICFEKFLEMIAKRITKAFLNYQQLSQEVSKLQLFIASCGSDEQFDIIDLTKAHSYLSELIEKNFRSSKDPSDLKSKIMSSLNMIDETEDNPDIKKATRCILNFMLLRLSSANNNSNESNKKWLRSIPCDCRLLRDSKRPSPRNKYAAKRKLFGEEAKFRKEVVAEAELLEAEDSSLDGTEGDTESDEEYFPARSSIGSTASSDDEFSDLPNQSYDVFLAGNNPTKLDDAVLQAIASVNITCNQYPFIYYWKNSCTERSQILSKDSMKQSEKGW</sequence>
<evidence type="ECO:0000313" key="7">
    <source>
        <dbReference type="EnsemblMetazoa" id="RPRC001935-PA"/>
    </source>
</evidence>
<evidence type="ECO:0000256" key="4">
    <source>
        <dbReference type="ARBA" id="ARBA00023306"/>
    </source>
</evidence>
<dbReference type="HOGENOM" id="CLU_017564_1_0_1"/>
<organism evidence="7 8">
    <name type="scientific">Rhodnius prolixus</name>
    <name type="common">Triatomid bug</name>
    <dbReference type="NCBI Taxonomy" id="13249"/>
    <lineage>
        <taxon>Eukaryota</taxon>
        <taxon>Metazoa</taxon>
        <taxon>Ecdysozoa</taxon>
        <taxon>Arthropoda</taxon>
        <taxon>Hexapoda</taxon>
        <taxon>Insecta</taxon>
        <taxon>Pterygota</taxon>
        <taxon>Neoptera</taxon>
        <taxon>Paraneoptera</taxon>
        <taxon>Hemiptera</taxon>
        <taxon>Heteroptera</taxon>
        <taxon>Panheteroptera</taxon>
        <taxon>Cimicomorpha</taxon>
        <taxon>Reduviidae</taxon>
        <taxon>Triatominae</taxon>
        <taxon>Rhodnius</taxon>
    </lineage>
</organism>
<dbReference type="InterPro" id="IPR002110">
    <property type="entry name" value="Ankyrin_rpt"/>
</dbReference>
<evidence type="ECO:0000313" key="8">
    <source>
        <dbReference type="Proteomes" id="UP000015103"/>
    </source>
</evidence>
<feature type="region of interest" description="Disordered" evidence="5">
    <location>
        <begin position="269"/>
        <end position="288"/>
    </location>
</feature>
<dbReference type="InterPro" id="IPR036770">
    <property type="entry name" value="Ankyrin_rpt-contain_sf"/>
</dbReference>
<dbReference type="EMBL" id="ACPB03013427">
    <property type="status" value="NOT_ANNOTATED_CDS"/>
    <property type="molecule type" value="Genomic_DNA"/>
</dbReference>
<dbReference type="EnsemblMetazoa" id="RPRC001935-RA">
    <property type="protein sequence ID" value="RPRC001935-PA"/>
    <property type="gene ID" value="RPRC001935"/>
</dbReference>
<dbReference type="PROSITE" id="PS50297">
    <property type="entry name" value="ANK_REP_REGION"/>
    <property type="match status" value="1"/>
</dbReference>
<dbReference type="GO" id="GO:0051301">
    <property type="term" value="P:cell division"/>
    <property type="evidence" value="ECO:0007669"/>
    <property type="project" value="UniProtKB-KW"/>
</dbReference>
<dbReference type="SUPFAM" id="SSF48403">
    <property type="entry name" value="Ankyrin repeat"/>
    <property type="match status" value="1"/>
</dbReference>
<dbReference type="PROSITE" id="PS50088">
    <property type="entry name" value="ANK_REPEAT"/>
    <property type="match status" value="1"/>
</dbReference>
<evidence type="ECO:0000259" key="6">
    <source>
        <dbReference type="Pfam" id="PF24567"/>
    </source>
</evidence>
<evidence type="ECO:0000256" key="5">
    <source>
        <dbReference type="SAM" id="MobiDB-lite"/>
    </source>
</evidence>
<evidence type="ECO:0000256" key="3">
    <source>
        <dbReference type="ARBA" id="ARBA00023043"/>
    </source>
</evidence>
<evidence type="ECO:0000256" key="2">
    <source>
        <dbReference type="ARBA" id="ARBA00022618"/>
    </source>
</evidence>
<dbReference type="InterPro" id="IPR056237">
    <property type="entry name" value="ANKLE2_3rd"/>
</dbReference>
<dbReference type="InParanoid" id="T1HD20"/>
<feature type="domain" description="ANKLE2 third alpha/beta" evidence="6">
    <location>
        <begin position="213"/>
        <end position="314"/>
    </location>
</feature>
<proteinExistence type="inferred from homology"/>
<feature type="region of interest" description="Disordered" evidence="5">
    <location>
        <begin position="585"/>
        <end position="605"/>
    </location>
</feature>
<dbReference type="eggNOG" id="ENOG502QQ4Z">
    <property type="taxonomic scope" value="Eukaryota"/>
</dbReference>
<dbReference type="GO" id="GO:0051721">
    <property type="term" value="F:protein phosphatase 2A binding"/>
    <property type="evidence" value="ECO:0007669"/>
    <property type="project" value="TreeGrafter"/>
</dbReference>
<dbReference type="STRING" id="13249.T1HD20"/>
<reference evidence="7" key="1">
    <citation type="submission" date="2015-05" db="UniProtKB">
        <authorList>
            <consortium name="EnsemblMetazoa"/>
        </authorList>
    </citation>
    <scope>IDENTIFICATION</scope>
</reference>
<keyword evidence="8" id="KW-1185">Reference proteome</keyword>
<dbReference type="VEuPathDB" id="VectorBase:RPRC001935"/>
<feature type="compositionally biased region" description="Polar residues" evidence="5">
    <location>
        <begin position="277"/>
        <end position="286"/>
    </location>
</feature>